<evidence type="ECO:0000313" key="4">
    <source>
        <dbReference type="Proteomes" id="UP000608345"/>
    </source>
</evidence>
<dbReference type="EMBL" id="BMYS01000006">
    <property type="protein sequence ID" value="GGW83677.1"/>
    <property type="molecule type" value="Genomic_DNA"/>
</dbReference>
<keyword evidence="4" id="KW-1185">Reference proteome</keyword>
<organism evidence="3 4">
    <name type="scientific">Advenella faeciporci</name>
    <dbReference type="NCBI Taxonomy" id="797535"/>
    <lineage>
        <taxon>Bacteria</taxon>
        <taxon>Pseudomonadati</taxon>
        <taxon>Pseudomonadota</taxon>
        <taxon>Betaproteobacteria</taxon>
        <taxon>Burkholderiales</taxon>
        <taxon>Alcaligenaceae</taxon>
    </lineage>
</organism>
<evidence type="ECO:0000259" key="1">
    <source>
        <dbReference type="Pfam" id="PF01738"/>
    </source>
</evidence>
<dbReference type="InterPro" id="IPR029058">
    <property type="entry name" value="AB_hydrolase_fold"/>
</dbReference>
<dbReference type="InterPro" id="IPR051049">
    <property type="entry name" value="Dienelactone_hydrolase-like"/>
</dbReference>
<proteinExistence type="predicted"/>
<dbReference type="InterPro" id="IPR002925">
    <property type="entry name" value="Dienelactn_hydro"/>
</dbReference>
<dbReference type="GO" id="GO:0016787">
    <property type="term" value="F:hydrolase activity"/>
    <property type="evidence" value="ECO:0007669"/>
    <property type="project" value="UniProtKB-KW"/>
</dbReference>
<dbReference type="SUPFAM" id="SSF53474">
    <property type="entry name" value="alpha/beta-Hydrolases"/>
    <property type="match status" value="1"/>
</dbReference>
<dbReference type="PANTHER" id="PTHR46623:SF6">
    <property type="entry name" value="ALPHA_BETA-HYDROLASES SUPERFAMILY PROTEIN"/>
    <property type="match status" value="1"/>
</dbReference>
<reference evidence="3" key="1">
    <citation type="journal article" date="2014" name="Int. J. Syst. Evol. Microbiol.">
        <title>Complete genome sequence of Corynebacterium casei LMG S-19264T (=DSM 44701T), isolated from a smear-ripened cheese.</title>
        <authorList>
            <consortium name="US DOE Joint Genome Institute (JGI-PGF)"/>
            <person name="Walter F."/>
            <person name="Albersmeier A."/>
            <person name="Kalinowski J."/>
            <person name="Ruckert C."/>
        </authorList>
    </citation>
    <scope>NUCLEOTIDE SEQUENCE</scope>
    <source>
        <strain evidence="3">KCTC 23732</strain>
    </source>
</reference>
<feature type="domain" description="YqhI" evidence="2">
    <location>
        <begin position="2"/>
        <end position="36"/>
    </location>
</feature>
<name>A0A918MXF9_9BURK</name>
<dbReference type="Proteomes" id="UP000608345">
    <property type="component" value="Unassembled WGS sequence"/>
</dbReference>
<dbReference type="Pfam" id="PF23678">
    <property type="entry name" value="YqhI"/>
    <property type="match status" value="1"/>
</dbReference>
<comment type="caution">
    <text evidence="3">The sequence shown here is derived from an EMBL/GenBank/DDBJ whole genome shotgun (WGS) entry which is preliminary data.</text>
</comment>
<reference evidence="3" key="2">
    <citation type="submission" date="2020-09" db="EMBL/GenBank/DDBJ databases">
        <authorList>
            <person name="Sun Q."/>
            <person name="Kim S."/>
        </authorList>
    </citation>
    <scope>NUCLEOTIDE SEQUENCE</scope>
    <source>
        <strain evidence="3">KCTC 23732</strain>
    </source>
</reference>
<accession>A0A918MXF9</accession>
<protein>
    <submittedName>
        <fullName evidence="3">Dienelactone hydrolase</fullName>
    </submittedName>
</protein>
<gene>
    <name evidence="3" type="ORF">GCM10011450_12210</name>
</gene>
<dbReference type="RefSeq" id="WP_308429750.1">
    <property type="nucleotide sequence ID" value="NZ_BAABFY010000054.1"/>
</dbReference>
<dbReference type="PANTHER" id="PTHR46623">
    <property type="entry name" value="CARBOXYMETHYLENEBUTENOLIDASE-RELATED"/>
    <property type="match status" value="1"/>
</dbReference>
<dbReference type="InterPro" id="IPR057802">
    <property type="entry name" value="YqhI_dom"/>
</dbReference>
<dbReference type="InterPro" id="IPR006311">
    <property type="entry name" value="TAT_signal"/>
</dbReference>
<dbReference type="AlphaFoldDB" id="A0A918MXF9"/>
<dbReference type="Gene3D" id="3.40.50.1820">
    <property type="entry name" value="alpha/beta hydrolase"/>
    <property type="match status" value="1"/>
</dbReference>
<dbReference type="Pfam" id="PF01738">
    <property type="entry name" value="DLH"/>
    <property type="match status" value="1"/>
</dbReference>
<evidence type="ECO:0000259" key="2">
    <source>
        <dbReference type="Pfam" id="PF23678"/>
    </source>
</evidence>
<dbReference type="PROSITE" id="PS51318">
    <property type="entry name" value="TAT"/>
    <property type="match status" value="1"/>
</dbReference>
<feature type="domain" description="Dienelactone hydrolase" evidence="1">
    <location>
        <begin position="85"/>
        <end position="294"/>
    </location>
</feature>
<keyword evidence="3" id="KW-0378">Hydrolase</keyword>
<sequence length="297" mass="32531">MMERKKTSDFSPAVLKEFDLYVHGIISRREFLNRSARFAVGGVTAAALLDSLQPNFAWARQVPKDDSRIKAEYAEYPSPEGNGTMKGYLARPANASGPLPAVVVIHENRGLNPYIEDVVRRLALEGYLAFAPDALAVVGGYPGDEDKAREMFAKLDPGKRTEDMVAAAGFLKTHPESSGKLGVIGFCYGGGVAGILAVRMPDLAAAVPFYGPQPPVSEVAAIKAPLQIHYAGLDERINAGWPAFEKALQDHGKTYEMHMYADVHHGFHNDTTPRYDEKAASLAWRRSLDFFGRHLKS</sequence>
<evidence type="ECO:0000313" key="3">
    <source>
        <dbReference type="EMBL" id="GGW83677.1"/>
    </source>
</evidence>